<accession>A0AA39TJT5</accession>
<feature type="domain" description="CCHC-type" evidence="2">
    <location>
        <begin position="79"/>
        <end position="95"/>
    </location>
</feature>
<dbReference type="AlphaFoldDB" id="A0AA39TJT5"/>
<feature type="region of interest" description="Disordered" evidence="1">
    <location>
        <begin position="1"/>
        <end position="56"/>
    </location>
</feature>
<reference evidence="3" key="2">
    <citation type="submission" date="2023-06" db="EMBL/GenBank/DDBJ databases">
        <authorList>
            <person name="Swenson N.G."/>
            <person name="Wegrzyn J.L."/>
            <person name="Mcevoy S.L."/>
        </authorList>
    </citation>
    <scope>NUCLEOTIDE SEQUENCE</scope>
    <source>
        <strain evidence="3">NS2018</strain>
        <tissue evidence="3">Leaf</tissue>
    </source>
</reference>
<evidence type="ECO:0000313" key="3">
    <source>
        <dbReference type="EMBL" id="KAK0607118.1"/>
    </source>
</evidence>
<dbReference type="GO" id="GO:0008270">
    <property type="term" value="F:zinc ion binding"/>
    <property type="evidence" value="ECO:0007669"/>
    <property type="project" value="InterPro"/>
</dbReference>
<sequence>MEEAFLAKNKGKHQGKGNQKKPDFNNKNGDNKGKGKGKGKMDATSSESSPTAKFPSCTTCKRTNHLAKDCWYKGKPQVQCTFCKKWGHIKQYCRAKQSQQTQQPMQQANYTDDHVTDDHLFMMSQACMAASTDTWK</sequence>
<evidence type="ECO:0000313" key="4">
    <source>
        <dbReference type="Proteomes" id="UP001168877"/>
    </source>
</evidence>
<dbReference type="GO" id="GO:0003676">
    <property type="term" value="F:nucleic acid binding"/>
    <property type="evidence" value="ECO:0007669"/>
    <property type="project" value="InterPro"/>
</dbReference>
<keyword evidence="4" id="KW-1185">Reference proteome</keyword>
<feature type="compositionally biased region" description="Basic and acidic residues" evidence="1">
    <location>
        <begin position="20"/>
        <end position="33"/>
    </location>
</feature>
<name>A0AA39TJT5_ACESA</name>
<dbReference type="SMART" id="SM00343">
    <property type="entry name" value="ZnF_C2HC"/>
    <property type="match status" value="2"/>
</dbReference>
<dbReference type="Gene3D" id="4.10.60.10">
    <property type="entry name" value="Zinc finger, CCHC-type"/>
    <property type="match status" value="1"/>
</dbReference>
<protein>
    <recommendedName>
        <fullName evidence="2">CCHC-type domain-containing protein</fullName>
    </recommendedName>
</protein>
<evidence type="ECO:0000259" key="2">
    <source>
        <dbReference type="SMART" id="SM00343"/>
    </source>
</evidence>
<proteinExistence type="predicted"/>
<dbReference type="EMBL" id="JAUESC010000001">
    <property type="protein sequence ID" value="KAK0607118.1"/>
    <property type="molecule type" value="Genomic_DNA"/>
</dbReference>
<evidence type="ECO:0000256" key="1">
    <source>
        <dbReference type="SAM" id="MobiDB-lite"/>
    </source>
</evidence>
<organism evidence="3 4">
    <name type="scientific">Acer saccharum</name>
    <name type="common">Sugar maple</name>
    <dbReference type="NCBI Taxonomy" id="4024"/>
    <lineage>
        <taxon>Eukaryota</taxon>
        <taxon>Viridiplantae</taxon>
        <taxon>Streptophyta</taxon>
        <taxon>Embryophyta</taxon>
        <taxon>Tracheophyta</taxon>
        <taxon>Spermatophyta</taxon>
        <taxon>Magnoliopsida</taxon>
        <taxon>eudicotyledons</taxon>
        <taxon>Gunneridae</taxon>
        <taxon>Pentapetalae</taxon>
        <taxon>rosids</taxon>
        <taxon>malvids</taxon>
        <taxon>Sapindales</taxon>
        <taxon>Sapindaceae</taxon>
        <taxon>Hippocastanoideae</taxon>
        <taxon>Acereae</taxon>
        <taxon>Acer</taxon>
    </lineage>
</organism>
<feature type="compositionally biased region" description="Basic residues" evidence="1">
    <location>
        <begin position="9"/>
        <end position="19"/>
    </location>
</feature>
<dbReference type="InterPro" id="IPR001878">
    <property type="entry name" value="Znf_CCHC"/>
</dbReference>
<feature type="compositionally biased region" description="Polar residues" evidence="1">
    <location>
        <begin position="43"/>
        <end position="56"/>
    </location>
</feature>
<dbReference type="Proteomes" id="UP001168877">
    <property type="component" value="Unassembled WGS sequence"/>
</dbReference>
<feature type="domain" description="CCHC-type" evidence="2">
    <location>
        <begin position="56"/>
        <end position="72"/>
    </location>
</feature>
<reference evidence="3" key="1">
    <citation type="journal article" date="2022" name="Plant J.">
        <title>Strategies of tolerance reflected in two North American maple genomes.</title>
        <authorList>
            <person name="McEvoy S.L."/>
            <person name="Sezen U.U."/>
            <person name="Trouern-Trend A."/>
            <person name="McMahon S.M."/>
            <person name="Schaberg P.G."/>
            <person name="Yang J."/>
            <person name="Wegrzyn J.L."/>
            <person name="Swenson N.G."/>
        </authorList>
    </citation>
    <scope>NUCLEOTIDE SEQUENCE</scope>
    <source>
        <strain evidence="3">NS2018</strain>
    </source>
</reference>
<dbReference type="SUPFAM" id="SSF57756">
    <property type="entry name" value="Retrovirus zinc finger-like domains"/>
    <property type="match status" value="1"/>
</dbReference>
<dbReference type="InterPro" id="IPR036875">
    <property type="entry name" value="Znf_CCHC_sf"/>
</dbReference>
<comment type="caution">
    <text evidence="3">The sequence shown here is derived from an EMBL/GenBank/DDBJ whole genome shotgun (WGS) entry which is preliminary data.</text>
</comment>
<gene>
    <name evidence="3" type="ORF">LWI29_009682</name>
</gene>